<protein>
    <submittedName>
        <fullName evidence="6">UDP-4-amino-4-deoxy-L-arabinose--oxoglutarate aminotransferase</fullName>
        <ecNumber evidence="6">2.6.1.87</ecNumber>
    </submittedName>
</protein>
<comment type="similarity">
    <text evidence="2 5">Belongs to the DegT/DnrJ/EryC1 family.</text>
</comment>
<dbReference type="GO" id="GO:0000271">
    <property type="term" value="P:polysaccharide biosynthetic process"/>
    <property type="evidence" value="ECO:0007669"/>
    <property type="project" value="TreeGrafter"/>
</dbReference>
<sequence>MSAAVGYSQIPVMRPQLPTTADLVPFLQEIDQNRYYSNHGPLYRRFARELDQSANFPVSSSILVGNATQGLTSVLRVRGLAGRPYCALPAWSFVASAAAVVEAGMQPYFVDVEEDTWAYSPLALRDMPLDKLAAVMVVAPFGQSVPLQEWDEWSSLTGIPVIIDAAAGFDFVVQELEAYPNLTTVVSLHATKTLSSGEGGWLIDFNKDVLRNALADGNFGYLDGAIGQTFGHNYKMSEYHAAVGLASLQSWDMTRRRFAERFNKMVEALEPLPLSVFPNPSKPFFISSTFHITTEMPADFLASELLKRGVLTRQWWGEGIHRLKAYAHFPRGDLSMTNKISPYILGLPFSVDMTDGEIERVRDAIAEAFYVHAMT</sequence>
<evidence type="ECO:0000313" key="7">
    <source>
        <dbReference type="Proteomes" id="UP000054823"/>
    </source>
</evidence>
<dbReference type="Pfam" id="PF01041">
    <property type="entry name" value="DegT_DnrJ_EryC1"/>
    <property type="match status" value="1"/>
</dbReference>
<evidence type="ECO:0000256" key="2">
    <source>
        <dbReference type="ARBA" id="ARBA00037999"/>
    </source>
</evidence>
<accession>A0A0P1EJQ6</accession>
<keyword evidence="7" id="KW-1185">Reference proteome</keyword>
<dbReference type="GO" id="GO:0030170">
    <property type="term" value="F:pyridoxal phosphate binding"/>
    <property type="evidence" value="ECO:0007669"/>
    <property type="project" value="TreeGrafter"/>
</dbReference>
<evidence type="ECO:0000256" key="5">
    <source>
        <dbReference type="RuleBase" id="RU004508"/>
    </source>
</evidence>
<dbReference type="EC" id="2.6.1.87" evidence="6"/>
<dbReference type="InterPro" id="IPR015421">
    <property type="entry name" value="PyrdxlP-dep_Trfase_major"/>
</dbReference>
<dbReference type="InterPro" id="IPR015424">
    <property type="entry name" value="PyrdxlP-dep_Trfase"/>
</dbReference>
<organism evidence="6 7">
    <name type="scientific">Shimia marina</name>
    <dbReference type="NCBI Taxonomy" id="321267"/>
    <lineage>
        <taxon>Bacteria</taxon>
        <taxon>Pseudomonadati</taxon>
        <taxon>Pseudomonadota</taxon>
        <taxon>Alphaproteobacteria</taxon>
        <taxon>Rhodobacterales</taxon>
        <taxon>Roseobacteraceae</taxon>
    </lineage>
</organism>
<feature type="active site" description="Proton acceptor" evidence="3">
    <location>
        <position position="192"/>
    </location>
</feature>
<dbReference type="AlphaFoldDB" id="A0A0P1EJQ6"/>
<reference evidence="6 7" key="1">
    <citation type="submission" date="2015-09" db="EMBL/GenBank/DDBJ databases">
        <authorList>
            <consortium name="Swine Surveillance"/>
        </authorList>
    </citation>
    <scope>NUCLEOTIDE SEQUENCE [LARGE SCALE GENOMIC DNA]</scope>
    <source>
        <strain evidence="6 7">CECT 7688</strain>
    </source>
</reference>
<dbReference type="PANTHER" id="PTHR30244:SF9">
    <property type="entry name" value="PROTEIN RV3402C"/>
    <property type="match status" value="1"/>
</dbReference>
<keyword evidence="6" id="KW-0032">Aminotransferase</keyword>
<name>A0A0P1EJQ6_9RHOB</name>
<keyword evidence="6" id="KW-0808">Transferase</keyword>
<dbReference type="PIRSF" id="PIRSF000390">
    <property type="entry name" value="PLP_StrS"/>
    <property type="match status" value="1"/>
</dbReference>
<dbReference type="RefSeq" id="WP_058238110.1">
    <property type="nucleotide sequence ID" value="NZ_CYPW01000001.1"/>
</dbReference>
<proteinExistence type="inferred from homology"/>
<dbReference type="EMBL" id="CYPW01000001">
    <property type="protein sequence ID" value="CUH50735.1"/>
    <property type="molecule type" value="Genomic_DNA"/>
</dbReference>
<dbReference type="Gene3D" id="3.40.640.10">
    <property type="entry name" value="Type I PLP-dependent aspartate aminotransferase-like (Major domain)"/>
    <property type="match status" value="1"/>
</dbReference>
<dbReference type="InterPro" id="IPR000653">
    <property type="entry name" value="DegT/StrS_aminotransferase"/>
</dbReference>
<evidence type="ECO:0000313" key="6">
    <source>
        <dbReference type="EMBL" id="CUH50735.1"/>
    </source>
</evidence>
<dbReference type="PANTHER" id="PTHR30244">
    <property type="entry name" value="TRANSAMINASE"/>
    <property type="match status" value="1"/>
</dbReference>
<keyword evidence="1 4" id="KW-0663">Pyridoxal phosphate</keyword>
<dbReference type="GO" id="GO:0099620">
    <property type="term" value="F:UDP-4-amino-4-deoxy-L-arabinose aminotransferase"/>
    <property type="evidence" value="ECO:0007669"/>
    <property type="project" value="UniProtKB-EC"/>
</dbReference>
<dbReference type="SUPFAM" id="SSF53383">
    <property type="entry name" value="PLP-dependent transferases"/>
    <property type="match status" value="1"/>
</dbReference>
<feature type="modified residue" description="N6-(pyridoxal phosphate)lysine" evidence="4">
    <location>
        <position position="192"/>
    </location>
</feature>
<evidence type="ECO:0000256" key="3">
    <source>
        <dbReference type="PIRSR" id="PIRSR000390-1"/>
    </source>
</evidence>
<dbReference type="OrthoDB" id="9768668at2"/>
<evidence type="ECO:0000256" key="1">
    <source>
        <dbReference type="ARBA" id="ARBA00022898"/>
    </source>
</evidence>
<evidence type="ECO:0000256" key="4">
    <source>
        <dbReference type="PIRSR" id="PIRSR000390-2"/>
    </source>
</evidence>
<dbReference type="STRING" id="321267.SHM7688_00164"/>
<dbReference type="Proteomes" id="UP000054823">
    <property type="component" value="Unassembled WGS sequence"/>
</dbReference>
<gene>
    <name evidence="6" type="primary">arnB</name>
    <name evidence="6" type="ORF">SHM7688_00164</name>
</gene>